<organism evidence="2 3">
    <name type="scientific">Letharia columbiana</name>
    <dbReference type="NCBI Taxonomy" id="112416"/>
    <lineage>
        <taxon>Eukaryota</taxon>
        <taxon>Fungi</taxon>
        <taxon>Dikarya</taxon>
        <taxon>Ascomycota</taxon>
        <taxon>Pezizomycotina</taxon>
        <taxon>Lecanoromycetes</taxon>
        <taxon>OSLEUM clade</taxon>
        <taxon>Lecanoromycetidae</taxon>
        <taxon>Lecanorales</taxon>
        <taxon>Lecanorineae</taxon>
        <taxon>Parmeliaceae</taxon>
        <taxon>Letharia</taxon>
    </lineage>
</organism>
<dbReference type="Proteomes" id="UP000578531">
    <property type="component" value="Unassembled WGS sequence"/>
</dbReference>
<dbReference type="GeneID" id="59284482"/>
<dbReference type="AlphaFoldDB" id="A0A8H6G204"/>
<evidence type="ECO:0000313" key="3">
    <source>
        <dbReference type="Proteomes" id="UP000578531"/>
    </source>
</evidence>
<feature type="compositionally biased region" description="Polar residues" evidence="1">
    <location>
        <begin position="318"/>
        <end position="334"/>
    </location>
</feature>
<dbReference type="RefSeq" id="XP_037168235.1">
    <property type="nucleotide sequence ID" value="XM_037304742.1"/>
</dbReference>
<dbReference type="EMBL" id="JACCJC010000007">
    <property type="protein sequence ID" value="KAF6238939.1"/>
    <property type="molecule type" value="Genomic_DNA"/>
</dbReference>
<name>A0A8H6G204_9LECA</name>
<protein>
    <submittedName>
        <fullName evidence="2">Uncharacterized protein</fullName>
    </submittedName>
</protein>
<comment type="caution">
    <text evidence="2">The sequence shown here is derived from an EMBL/GenBank/DDBJ whole genome shotgun (WGS) entry which is preliminary data.</text>
</comment>
<evidence type="ECO:0000256" key="1">
    <source>
        <dbReference type="SAM" id="MobiDB-lite"/>
    </source>
</evidence>
<keyword evidence="3" id="KW-1185">Reference proteome</keyword>
<feature type="region of interest" description="Disordered" evidence="1">
    <location>
        <begin position="318"/>
        <end position="376"/>
    </location>
</feature>
<feature type="compositionally biased region" description="Basic residues" evidence="1">
    <location>
        <begin position="364"/>
        <end position="376"/>
    </location>
</feature>
<evidence type="ECO:0000313" key="2">
    <source>
        <dbReference type="EMBL" id="KAF6238939.1"/>
    </source>
</evidence>
<proteinExistence type="predicted"/>
<feature type="compositionally biased region" description="Low complexity" evidence="1">
    <location>
        <begin position="349"/>
        <end position="359"/>
    </location>
</feature>
<gene>
    <name evidence="2" type="ORF">HO173_002811</name>
</gene>
<reference evidence="2 3" key="1">
    <citation type="journal article" date="2020" name="Genomics">
        <title>Complete, high-quality genomes from long-read metagenomic sequencing of two wolf lichen thalli reveals enigmatic genome architecture.</title>
        <authorList>
            <person name="McKenzie S.K."/>
            <person name="Walston R.F."/>
            <person name="Allen J.L."/>
        </authorList>
    </citation>
    <scope>NUCLEOTIDE SEQUENCE [LARGE SCALE GENOMIC DNA]</scope>
    <source>
        <strain evidence="2">WasteWater2</strain>
    </source>
</reference>
<accession>A0A8H6G204</accession>
<sequence length="376" mass="41675">MSDRLAPKPTAVVGPSSGTSVLHVMQSLSSGDMPVFGGSKMSIPIFIIAFASYNFFEFRGRSLNREEVLGIVCVCYGRREPPDNNYSLYKRIENPDQSLNKKLDELTDSNKDYLRKQVSDLFQTYLERNPVARFGADELDGFQGRMTSLPWGHKDWAQGKPGLNFQTLRDEQLYLIHAIMHCCVDAGDNRITEFDTAQIVCRHYDYDASPAIIAKSSVFKNLANPEHKLCQMVAHFINERRHKTFFEAKAHFLYDKCSRIGVLRFPTIIEGEIPSNAVPAATRELAKLSVGVTAGPSQARAPDTPQRTQDLFSQYTHLNSPEIQSPEASSPPDESTSHEATGKGKGRSLESSSSPSGEEVSGKGKGKGKVAKKPKK</sequence>